<reference evidence="6" key="1">
    <citation type="submission" date="2022-03" db="EMBL/GenBank/DDBJ databases">
        <authorList>
            <person name="Tunstrom K."/>
        </authorList>
    </citation>
    <scope>NUCLEOTIDE SEQUENCE</scope>
</reference>
<comment type="caution">
    <text evidence="6">The sequence shown here is derived from an EMBL/GenBank/DDBJ whole genome shotgun (WGS) entry which is preliminary data.</text>
</comment>
<evidence type="ECO:0000313" key="7">
    <source>
        <dbReference type="Proteomes" id="UP001153954"/>
    </source>
</evidence>
<dbReference type="Proteomes" id="UP001153954">
    <property type="component" value="Unassembled WGS sequence"/>
</dbReference>
<evidence type="ECO:0000256" key="1">
    <source>
        <dbReference type="ARBA" id="ARBA00022460"/>
    </source>
</evidence>
<dbReference type="InterPro" id="IPR000618">
    <property type="entry name" value="Insect_cuticle"/>
</dbReference>
<evidence type="ECO:0000256" key="5">
    <source>
        <dbReference type="SAM" id="SignalP"/>
    </source>
</evidence>
<dbReference type="EMBL" id="CAKOGL010000020">
    <property type="protein sequence ID" value="CAH2098613.1"/>
    <property type="molecule type" value="Genomic_DNA"/>
</dbReference>
<proteinExistence type="predicted"/>
<evidence type="ECO:0000256" key="2">
    <source>
        <dbReference type="ARBA" id="ARBA00022729"/>
    </source>
</evidence>
<dbReference type="AlphaFoldDB" id="A0AAU9UKU5"/>
<feature type="signal peptide" evidence="5">
    <location>
        <begin position="1"/>
        <end position="24"/>
    </location>
</feature>
<keyword evidence="7" id="KW-1185">Reference proteome</keyword>
<evidence type="ECO:0008006" key="8">
    <source>
        <dbReference type="Google" id="ProtNLM"/>
    </source>
</evidence>
<dbReference type="Pfam" id="PF00379">
    <property type="entry name" value="Chitin_bind_4"/>
    <property type="match status" value="1"/>
</dbReference>
<accession>A0AAU9UKU5</accession>
<dbReference type="PROSITE" id="PS51155">
    <property type="entry name" value="CHIT_BIND_RR_2"/>
    <property type="match status" value="1"/>
</dbReference>
<dbReference type="PANTHER" id="PTHR12236">
    <property type="entry name" value="STRUCTURAL CONTITUENT OF CUTICLE"/>
    <property type="match status" value="1"/>
</dbReference>
<dbReference type="GO" id="GO:0005615">
    <property type="term" value="C:extracellular space"/>
    <property type="evidence" value="ECO:0007669"/>
    <property type="project" value="TreeGrafter"/>
</dbReference>
<evidence type="ECO:0000256" key="4">
    <source>
        <dbReference type="SAM" id="MobiDB-lite"/>
    </source>
</evidence>
<keyword evidence="1 3" id="KW-0193">Cuticle</keyword>
<dbReference type="GO" id="GO:0042302">
    <property type="term" value="F:structural constituent of cuticle"/>
    <property type="evidence" value="ECO:0007669"/>
    <property type="project" value="UniProtKB-UniRule"/>
</dbReference>
<evidence type="ECO:0000256" key="3">
    <source>
        <dbReference type="PROSITE-ProRule" id="PRU00497"/>
    </source>
</evidence>
<organism evidence="6 7">
    <name type="scientific">Euphydryas editha</name>
    <name type="common">Edith's checkerspot</name>
    <dbReference type="NCBI Taxonomy" id="104508"/>
    <lineage>
        <taxon>Eukaryota</taxon>
        <taxon>Metazoa</taxon>
        <taxon>Ecdysozoa</taxon>
        <taxon>Arthropoda</taxon>
        <taxon>Hexapoda</taxon>
        <taxon>Insecta</taxon>
        <taxon>Pterygota</taxon>
        <taxon>Neoptera</taxon>
        <taxon>Endopterygota</taxon>
        <taxon>Lepidoptera</taxon>
        <taxon>Glossata</taxon>
        <taxon>Ditrysia</taxon>
        <taxon>Papilionoidea</taxon>
        <taxon>Nymphalidae</taxon>
        <taxon>Nymphalinae</taxon>
        <taxon>Euphydryas</taxon>
    </lineage>
</organism>
<protein>
    <recommendedName>
        <fullName evidence="8">Pro-resilin</fullName>
    </recommendedName>
</protein>
<name>A0AAU9UKU5_EUPED</name>
<dbReference type="InterPro" id="IPR031311">
    <property type="entry name" value="CHIT_BIND_RR_consensus"/>
</dbReference>
<sequence>MPQQKHHLKFVTSILLLTSQLASSATTKQNARPVYEVVNEQARMDDKTKFSSSPGILPYGNPLAGNSQQNARIHASNQQAMFNAERVRQHKAQLQRWMKGPQIIDSYMKAYHELQENHQLELEEKQATLKDTSVTPHTTRGRPLRQRGQNKPVKSDNNSPAQTVQNEPSNTSNQIENQRKDVPRRGLSNQRSDPTKITKADAIIKNTRSRNHRSYGSADYRQYLEPKRYQIVYVTPGPFYGQSVNIKPHENIGLNHLETKESSKLYTQAISSEAPPTYAKQQGIQKFNSVQEIEALNSLLSKNPTEQLSKFNALIGAEKGNEDINKEIPIDFYFYLKHPAQATAQNIDPTKYASAYIPKAPIKDHIPITEEIDDIEDPTRNTQPILFAQSIPPTKTTSTVESVTTKSNNYYKVEVVNDDATASHVNNLKEDGATYRGLSYVYQPYFHKETGAETSEKYLHHNAQPTVVQHLAEDGTETSAYGDDNLKYAANYEFGYRVRDLNTGNYFGHREAKKGDNTKGQYHVLLPDGRMQQVKYSAGPEGYHANISYDHLQ</sequence>
<feature type="region of interest" description="Disordered" evidence="4">
    <location>
        <begin position="127"/>
        <end position="219"/>
    </location>
</feature>
<dbReference type="InterPro" id="IPR051217">
    <property type="entry name" value="Insect_Cuticle_Struc_Prot"/>
</dbReference>
<feature type="chain" id="PRO_5043471275" description="Pro-resilin" evidence="5">
    <location>
        <begin position="25"/>
        <end position="553"/>
    </location>
</feature>
<dbReference type="PROSITE" id="PS00233">
    <property type="entry name" value="CHIT_BIND_RR_1"/>
    <property type="match status" value="1"/>
</dbReference>
<gene>
    <name evidence="6" type="ORF">EEDITHA_LOCUS13712</name>
</gene>
<dbReference type="PANTHER" id="PTHR12236:SF79">
    <property type="entry name" value="CUTICULAR PROTEIN 50CB-RELATED"/>
    <property type="match status" value="1"/>
</dbReference>
<feature type="compositionally biased region" description="Polar residues" evidence="4">
    <location>
        <begin position="129"/>
        <end position="138"/>
    </location>
</feature>
<evidence type="ECO:0000313" key="6">
    <source>
        <dbReference type="EMBL" id="CAH2098613.1"/>
    </source>
</evidence>
<feature type="compositionally biased region" description="Polar residues" evidence="4">
    <location>
        <begin position="155"/>
        <end position="176"/>
    </location>
</feature>
<dbReference type="GO" id="GO:0031012">
    <property type="term" value="C:extracellular matrix"/>
    <property type="evidence" value="ECO:0007669"/>
    <property type="project" value="TreeGrafter"/>
</dbReference>
<keyword evidence="2 5" id="KW-0732">Signal</keyword>